<evidence type="ECO:0000313" key="2">
    <source>
        <dbReference type="Proteomes" id="UP000190648"/>
    </source>
</evidence>
<accession>A0A1V4JXE4</accession>
<dbReference type="EMBL" id="LSYS01005497">
    <property type="protein sequence ID" value="OPJ76821.1"/>
    <property type="molecule type" value="Genomic_DNA"/>
</dbReference>
<name>A0A1V4JXE4_PATFA</name>
<comment type="caution">
    <text evidence="1">The sequence shown here is derived from an EMBL/GenBank/DDBJ whole genome shotgun (WGS) entry which is preliminary data.</text>
</comment>
<organism evidence="1 2">
    <name type="scientific">Patagioenas fasciata monilis</name>
    <dbReference type="NCBI Taxonomy" id="372326"/>
    <lineage>
        <taxon>Eukaryota</taxon>
        <taxon>Metazoa</taxon>
        <taxon>Chordata</taxon>
        <taxon>Craniata</taxon>
        <taxon>Vertebrata</taxon>
        <taxon>Euteleostomi</taxon>
        <taxon>Archelosauria</taxon>
        <taxon>Archosauria</taxon>
        <taxon>Dinosauria</taxon>
        <taxon>Saurischia</taxon>
        <taxon>Theropoda</taxon>
        <taxon>Coelurosauria</taxon>
        <taxon>Aves</taxon>
        <taxon>Neognathae</taxon>
        <taxon>Neoaves</taxon>
        <taxon>Columbimorphae</taxon>
        <taxon>Columbiformes</taxon>
        <taxon>Columbidae</taxon>
        <taxon>Patagioenas</taxon>
    </lineage>
</organism>
<protein>
    <submittedName>
        <fullName evidence="1">Uncharacterized protein</fullName>
    </submittedName>
</protein>
<sequence length="131" mass="14554">MWKSLLPGAGRQYCGCWKKPSDIAKSTGKWDVGQDPTLMVQGFRLFQKHPELGWLGLYEFHLHCQIPHTTSIFQNPGAAFGSSFSSLKRKNLLGQRKEAQQTSVVNIPEGNKIPIRKPPTLTLPVLTPGKG</sequence>
<evidence type="ECO:0000313" key="1">
    <source>
        <dbReference type="EMBL" id="OPJ76821.1"/>
    </source>
</evidence>
<proteinExistence type="predicted"/>
<dbReference type="AlphaFoldDB" id="A0A1V4JXE4"/>
<keyword evidence="2" id="KW-1185">Reference proteome</keyword>
<dbReference type="Proteomes" id="UP000190648">
    <property type="component" value="Unassembled WGS sequence"/>
</dbReference>
<reference evidence="1 2" key="1">
    <citation type="submission" date="2016-02" db="EMBL/GenBank/DDBJ databases">
        <title>Band-tailed pigeon sequencing and assembly.</title>
        <authorList>
            <person name="Soares A.E."/>
            <person name="Novak B.J."/>
            <person name="Rice E.S."/>
            <person name="O'Connell B."/>
            <person name="Chang D."/>
            <person name="Weber S."/>
            <person name="Shapiro B."/>
        </authorList>
    </citation>
    <scope>NUCLEOTIDE SEQUENCE [LARGE SCALE GENOMIC DNA]</scope>
    <source>
        <strain evidence="1">BTP2013</strain>
        <tissue evidence="1">Blood</tissue>
    </source>
</reference>
<gene>
    <name evidence="1" type="ORF">AV530_007297</name>
</gene>